<comment type="cofactor">
    <cofactor evidence="1">
        <name>Mn(2+)</name>
        <dbReference type="ChEBI" id="CHEBI:29035"/>
    </cofactor>
</comment>
<dbReference type="PANTHER" id="PTHR46420">
    <property type="entry name" value="BETA-1,4-GLUCURONYLTRANSFERASE 1"/>
    <property type="match status" value="1"/>
</dbReference>
<evidence type="ECO:0000256" key="7">
    <source>
        <dbReference type="ARBA" id="ARBA00022679"/>
    </source>
</evidence>
<dbReference type="Gene3D" id="3.90.550.10">
    <property type="entry name" value="Spore Coat Polysaccharide Biosynthesis Protein SpsA, Chain A"/>
    <property type="match status" value="1"/>
</dbReference>
<comment type="catalytic activity">
    <reaction evidence="20">
        <text>3-O-[beta-D-Xyl-(1-&gt;4)-Rib-ol-P-Rib-ol-P-3-beta-D-GalNAc-(1-&gt;3)-beta-D-GlcNAc-(1-&gt;4)-(O-6-P-alpha-D-Man)]-Thr-[protein] + UDP-alpha-D-glucuronate = 3-O-[beta-D-GlcA-(1-&gt;3)-beta-D-Xyl-(1-&gt;4)-Rib-ol-P-Rib-ol-P-3-beta-D-GalNAc-(1-&gt;3)-beta-D-GlcNAc-(1-&gt;4)-(O-6-P-alpha-D-Man)]-Thr-[protein] + UDP + H(+)</text>
        <dbReference type="Rhea" id="RHEA:46860"/>
        <dbReference type="Rhea" id="RHEA-COMP:15023"/>
        <dbReference type="Rhea" id="RHEA-COMP:17482"/>
        <dbReference type="ChEBI" id="CHEBI:15378"/>
        <dbReference type="ChEBI" id="CHEBI:58052"/>
        <dbReference type="ChEBI" id="CHEBI:58223"/>
        <dbReference type="ChEBI" id="CHEBI:142405"/>
        <dbReference type="ChEBI" id="CHEBI:177336"/>
    </reaction>
</comment>
<keyword evidence="10" id="KW-0735">Signal-anchor</keyword>
<evidence type="ECO:0000256" key="9">
    <source>
        <dbReference type="ARBA" id="ARBA00022723"/>
    </source>
</evidence>
<dbReference type="EMBL" id="KQ418784">
    <property type="protein sequence ID" value="KOF85905.1"/>
    <property type="molecule type" value="Genomic_DNA"/>
</dbReference>
<dbReference type="EMBL" id="KQ418784">
    <property type="protein sequence ID" value="KOF85904.1"/>
    <property type="molecule type" value="Genomic_DNA"/>
</dbReference>
<keyword evidence="7" id="KW-0808">Transferase</keyword>
<evidence type="ECO:0000256" key="15">
    <source>
        <dbReference type="ARBA" id="ARBA00023211"/>
    </source>
</evidence>
<evidence type="ECO:0000256" key="10">
    <source>
        <dbReference type="ARBA" id="ARBA00022968"/>
    </source>
</evidence>
<organism evidence="22">
    <name type="scientific">Octopus bimaculoides</name>
    <name type="common">California two-spotted octopus</name>
    <dbReference type="NCBI Taxonomy" id="37653"/>
    <lineage>
        <taxon>Eukaryota</taxon>
        <taxon>Metazoa</taxon>
        <taxon>Spiralia</taxon>
        <taxon>Lophotrochozoa</taxon>
        <taxon>Mollusca</taxon>
        <taxon>Cephalopoda</taxon>
        <taxon>Coleoidea</taxon>
        <taxon>Octopodiformes</taxon>
        <taxon>Octopoda</taxon>
        <taxon>Incirrata</taxon>
        <taxon>Octopodidae</taxon>
        <taxon>Octopus</taxon>
    </lineage>
</organism>
<evidence type="ECO:0000256" key="19">
    <source>
        <dbReference type="ARBA" id="ARBA00033291"/>
    </source>
</evidence>
<sequence>MLCRWKLYSKQRRLTLSKLIILFFLLIVVIQITHIILLSKIRGNTKTAKKNEVSEMIKKIYESYKLDSSGSYHMIADVALCSHCPLSTSKPTRERYDVTVVTQTSLNNIQCIVKLANQWEGPISVTVFAFDNYIVTALLTIAALRKCNPIVLEMVSFHLVYPLQRYPRNLHNSYESSIVSCEDLPNILSSNIPNYSFDNIQYPHNVLRNFAIKNSRTEFIFMIDIDMLPSPGLRNNFSEFIKVADTFLPNLTAFVVPSFESNLNVSMPIDKKDLLKKWDNLQVRPFYFEVCWKCQQHTDYETWREIDGSYMKVAYNIPWKDPWEPFFITRYFVPAYDERFKQYGFNRISNVCELHVAGYTFNVLSNAFIVHQGLKTPTNFHNNKVKELNQNRMLFRKFKEELKTKYPYSTKRCY</sequence>
<evidence type="ECO:0000256" key="6">
    <source>
        <dbReference type="ARBA" id="ARBA00022676"/>
    </source>
</evidence>
<keyword evidence="13 21" id="KW-0472">Membrane</keyword>
<feature type="transmembrane region" description="Helical" evidence="21">
    <location>
        <begin position="20"/>
        <end position="39"/>
    </location>
</feature>
<dbReference type="UniPathway" id="UPA00378"/>
<evidence type="ECO:0000256" key="4">
    <source>
        <dbReference type="ARBA" id="ARBA00008539"/>
    </source>
</evidence>
<accession>A0A0L8HAU3</accession>
<dbReference type="OrthoDB" id="9974378at2759"/>
<gene>
    <name evidence="22" type="ORF">OCBIM_22019566mg</name>
</gene>
<dbReference type="OMA" id="SGQYRIY"/>
<dbReference type="InterPro" id="IPR029044">
    <property type="entry name" value="Nucleotide-diphossugar_trans"/>
</dbReference>
<dbReference type="GO" id="GO:0000139">
    <property type="term" value="C:Golgi membrane"/>
    <property type="evidence" value="ECO:0007669"/>
    <property type="project" value="UniProtKB-SubCell"/>
</dbReference>
<name>A0A0L8HAU3_OCTBM</name>
<keyword evidence="11 21" id="KW-1133">Transmembrane helix</keyword>
<protein>
    <recommendedName>
        <fullName evidence="5">Beta-1,4-glucuronyltransferase 1</fullName>
    </recommendedName>
    <alternativeName>
        <fullName evidence="16">I-beta-1,3-N-acetylglucosaminyltransferase</fullName>
    </alternativeName>
    <alternativeName>
        <fullName evidence="19">N-acetyllactosaminide beta-1,3-N-acetylglucosaminyltransferase</fullName>
    </alternativeName>
    <alternativeName>
        <fullName evidence="17">Poly-N-acetyllactosamine extension enzyme</fullName>
    </alternativeName>
    <alternativeName>
        <fullName evidence="18">UDP-GlcNAc:betaGal beta-1,3-N-acetylglucosaminyltransferase 1</fullName>
    </alternativeName>
</protein>
<keyword evidence="15" id="KW-0464">Manganese</keyword>
<evidence type="ECO:0000256" key="8">
    <source>
        <dbReference type="ARBA" id="ARBA00022692"/>
    </source>
</evidence>
<keyword evidence="9" id="KW-0479">Metal-binding</keyword>
<evidence type="ECO:0000256" key="11">
    <source>
        <dbReference type="ARBA" id="ARBA00022989"/>
    </source>
</evidence>
<dbReference type="Pfam" id="PF13896">
    <property type="entry name" value="Glyco_transf_49"/>
    <property type="match status" value="1"/>
</dbReference>
<dbReference type="GO" id="GO:0015020">
    <property type="term" value="F:glucuronosyltransferase activity"/>
    <property type="evidence" value="ECO:0007669"/>
    <property type="project" value="InterPro"/>
</dbReference>
<dbReference type="PANTHER" id="PTHR46420:SF1">
    <property type="entry name" value="BETA-1,4-GLUCURONYLTRANSFERASE 1"/>
    <property type="match status" value="1"/>
</dbReference>
<keyword evidence="14" id="KW-0325">Glycoprotein</keyword>
<dbReference type="STRING" id="37653.A0A0L8HAU3"/>
<dbReference type="InterPro" id="IPR043189">
    <property type="entry name" value="B4GAT1"/>
</dbReference>
<evidence type="ECO:0000256" key="3">
    <source>
        <dbReference type="ARBA" id="ARBA00004922"/>
    </source>
</evidence>
<comment type="similarity">
    <text evidence="4">Belongs to the glycosyltransferase 49 family.</text>
</comment>
<evidence type="ECO:0000256" key="18">
    <source>
        <dbReference type="ARBA" id="ARBA00032181"/>
    </source>
</evidence>
<evidence type="ECO:0000313" key="22">
    <source>
        <dbReference type="EMBL" id="KOF85905.1"/>
    </source>
</evidence>
<evidence type="ECO:0000256" key="17">
    <source>
        <dbReference type="ARBA" id="ARBA00032175"/>
    </source>
</evidence>
<evidence type="ECO:0000256" key="20">
    <source>
        <dbReference type="ARBA" id="ARBA00047852"/>
    </source>
</evidence>
<comment type="pathway">
    <text evidence="3">Protein modification; protein glycosylation.</text>
</comment>
<evidence type="ECO:0000256" key="14">
    <source>
        <dbReference type="ARBA" id="ARBA00023180"/>
    </source>
</evidence>
<reference evidence="22" key="1">
    <citation type="submission" date="2015-07" db="EMBL/GenBank/DDBJ databases">
        <title>MeaNS - Measles Nucleotide Surveillance Program.</title>
        <authorList>
            <person name="Tran T."/>
            <person name="Druce J."/>
        </authorList>
    </citation>
    <scope>NUCLEOTIDE SEQUENCE</scope>
    <source>
        <strain evidence="22">UCB-OBI-ISO-001</strain>
        <tissue evidence="22">Gonad</tissue>
    </source>
</reference>
<keyword evidence="8 21" id="KW-0812">Transmembrane</keyword>
<dbReference type="KEGG" id="obi:106872017"/>
<dbReference type="GO" id="GO:0046872">
    <property type="term" value="F:metal ion binding"/>
    <property type="evidence" value="ECO:0007669"/>
    <property type="project" value="UniProtKB-KW"/>
</dbReference>
<evidence type="ECO:0000256" key="16">
    <source>
        <dbReference type="ARBA" id="ARBA00030723"/>
    </source>
</evidence>
<evidence type="ECO:0000256" key="5">
    <source>
        <dbReference type="ARBA" id="ARBA00017962"/>
    </source>
</evidence>
<proteinExistence type="inferred from homology"/>
<dbReference type="AlphaFoldDB" id="A0A0L8HAU3"/>
<comment type="subcellular location">
    <subcellularLocation>
        <location evidence="2">Golgi apparatus membrane</location>
        <topology evidence="2">Single-pass type II membrane protein</topology>
    </subcellularLocation>
</comment>
<evidence type="ECO:0000256" key="12">
    <source>
        <dbReference type="ARBA" id="ARBA00023034"/>
    </source>
</evidence>
<evidence type="ECO:0000256" key="2">
    <source>
        <dbReference type="ARBA" id="ARBA00004323"/>
    </source>
</evidence>
<evidence type="ECO:0000256" key="13">
    <source>
        <dbReference type="ARBA" id="ARBA00023136"/>
    </source>
</evidence>
<dbReference type="GO" id="GO:0035269">
    <property type="term" value="P:protein O-linked glycosylation via mannose"/>
    <property type="evidence" value="ECO:0007669"/>
    <property type="project" value="TreeGrafter"/>
</dbReference>
<keyword evidence="12" id="KW-0333">Golgi apparatus</keyword>
<dbReference type="SUPFAM" id="SSF53448">
    <property type="entry name" value="Nucleotide-diphospho-sugar transferases"/>
    <property type="match status" value="1"/>
</dbReference>
<keyword evidence="6" id="KW-0328">Glycosyltransferase</keyword>
<evidence type="ECO:0000256" key="21">
    <source>
        <dbReference type="SAM" id="Phobius"/>
    </source>
</evidence>
<evidence type="ECO:0000256" key="1">
    <source>
        <dbReference type="ARBA" id="ARBA00001936"/>
    </source>
</evidence>